<gene>
    <name evidence="1" type="ORF">C900_05274</name>
</gene>
<name>L8JWS5_9BACT</name>
<protein>
    <recommendedName>
        <fullName evidence="3">DUF2158 domain-containing protein</fullName>
    </recommendedName>
</protein>
<dbReference type="Proteomes" id="UP000011135">
    <property type="component" value="Unassembled WGS sequence"/>
</dbReference>
<keyword evidence="2" id="KW-1185">Reference proteome</keyword>
<dbReference type="EMBL" id="AMZN01000008">
    <property type="protein sequence ID" value="ELR73225.1"/>
    <property type="molecule type" value="Genomic_DNA"/>
</dbReference>
<sequence length="92" mass="10696">MNVSIKKGGNMNRLFKPGDRVVLRSGGPVMEVLNYVLEYKPFLGPMLSNHKVRCVWYDPIEGRRTAIYHQRSLQKAYEPIPVRRVRKTACTY</sequence>
<proteinExistence type="predicted"/>
<reference evidence="1 2" key="1">
    <citation type="submission" date="2012-12" db="EMBL/GenBank/DDBJ databases">
        <title>Genome assembly of Fulvivirga imtechensis AK7.</title>
        <authorList>
            <person name="Nupur N."/>
            <person name="Khatri I."/>
            <person name="Kumar R."/>
            <person name="Subramanian S."/>
            <person name="Pinnaka A."/>
        </authorList>
    </citation>
    <scope>NUCLEOTIDE SEQUENCE [LARGE SCALE GENOMIC DNA]</scope>
    <source>
        <strain evidence="1 2">AK7</strain>
    </source>
</reference>
<accession>L8JWS5</accession>
<evidence type="ECO:0008006" key="3">
    <source>
        <dbReference type="Google" id="ProtNLM"/>
    </source>
</evidence>
<organism evidence="1 2">
    <name type="scientific">Fulvivirga imtechensis AK7</name>
    <dbReference type="NCBI Taxonomy" id="1237149"/>
    <lineage>
        <taxon>Bacteria</taxon>
        <taxon>Pseudomonadati</taxon>
        <taxon>Bacteroidota</taxon>
        <taxon>Cytophagia</taxon>
        <taxon>Cytophagales</taxon>
        <taxon>Fulvivirgaceae</taxon>
        <taxon>Fulvivirga</taxon>
    </lineage>
</organism>
<evidence type="ECO:0000313" key="1">
    <source>
        <dbReference type="EMBL" id="ELR73225.1"/>
    </source>
</evidence>
<dbReference type="AlphaFoldDB" id="L8JWS5"/>
<evidence type="ECO:0000313" key="2">
    <source>
        <dbReference type="Proteomes" id="UP000011135"/>
    </source>
</evidence>
<comment type="caution">
    <text evidence="1">The sequence shown here is derived from an EMBL/GenBank/DDBJ whole genome shotgun (WGS) entry which is preliminary data.</text>
</comment>